<sequence>APLRFPVIAGGFGAVEAEFVVRVAADAPPDRLDYSPAEAAAFVGAVHAGIEVAGNALSSVMTLGPMASVPSFGNNIGLVIGPQITESLSDLETIRAETEIDGQSVGTGAADKLPGGIAAALAFALSVTARLGRPLTAGQWVSTGALTGVHAITIGQTARIAFTGIEPMTGMAVAAQPTTDA</sequence>
<keyword evidence="2" id="KW-1185">Reference proteome</keyword>
<dbReference type="PANTHER" id="PTHR30143">
    <property type="entry name" value="ACID HYDRATASE"/>
    <property type="match status" value="1"/>
</dbReference>
<dbReference type="SUPFAM" id="SSF56529">
    <property type="entry name" value="FAH"/>
    <property type="match status" value="1"/>
</dbReference>
<dbReference type="InterPro" id="IPR036663">
    <property type="entry name" value="Fumarylacetoacetase_C_sf"/>
</dbReference>
<dbReference type="GO" id="GO:0008684">
    <property type="term" value="F:2-oxopent-4-enoate hydratase activity"/>
    <property type="evidence" value="ECO:0007669"/>
    <property type="project" value="TreeGrafter"/>
</dbReference>
<name>A0A418VK48_9PROT</name>
<dbReference type="PANTHER" id="PTHR30143:SF0">
    <property type="entry name" value="2-KETO-4-PENTENOATE HYDRATASE"/>
    <property type="match status" value="1"/>
</dbReference>
<proteinExistence type="predicted"/>
<comment type="caution">
    <text evidence="1">The sequence shown here is derived from an EMBL/GenBank/DDBJ whole genome shotgun (WGS) entry which is preliminary data.</text>
</comment>
<dbReference type="InterPro" id="IPR050772">
    <property type="entry name" value="Hydratase-Decarb/MhpD_sf"/>
</dbReference>
<feature type="non-terminal residue" evidence="1">
    <location>
        <position position="1"/>
    </location>
</feature>
<dbReference type="GO" id="GO:0005737">
    <property type="term" value="C:cytoplasm"/>
    <property type="evidence" value="ECO:0007669"/>
    <property type="project" value="TreeGrafter"/>
</dbReference>
<dbReference type="Proteomes" id="UP000283458">
    <property type="component" value="Unassembled WGS sequence"/>
</dbReference>
<dbReference type="AlphaFoldDB" id="A0A418VK48"/>
<organism evidence="1 2">
    <name type="scientific">Azospirillum cavernae</name>
    <dbReference type="NCBI Taxonomy" id="2320860"/>
    <lineage>
        <taxon>Bacteria</taxon>
        <taxon>Pseudomonadati</taxon>
        <taxon>Pseudomonadota</taxon>
        <taxon>Alphaproteobacteria</taxon>
        <taxon>Rhodospirillales</taxon>
        <taxon>Azospirillaceae</taxon>
        <taxon>Azospirillum</taxon>
    </lineage>
</organism>
<reference evidence="1 2" key="1">
    <citation type="submission" date="2018-09" db="EMBL/GenBank/DDBJ databases">
        <authorList>
            <person name="Zhu H."/>
        </authorList>
    </citation>
    <scope>NUCLEOTIDE SEQUENCE [LARGE SCALE GENOMIC DNA]</scope>
    <source>
        <strain evidence="1 2">K2W22B-5</strain>
    </source>
</reference>
<evidence type="ECO:0000313" key="1">
    <source>
        <dbReference type="EMBL" id="RJF76412.1"/>
    </source>
</evidence>
<gene>
    <name evidence="1" type="ORF">D3877_29250</name>
</gene>
<protein>
    <submittedName>
        <fullName evidence="1">2-keto-4-pentenoate hydratase</fullName>
    </submittedName>
</protein>
<accession>A0A418VK48</accession>
<evidence type="ECO:0000313" key="2">
    <source>
        <dbReference type="Proteomes" id="UP000283458"/>
    </source>
</evidence>
<dbReference type="Gene3D" id="3.90.850.10">
    <property type="entry name" value="Fumarylacetoacetase-like, C-terminal domain"/>
    <property type="match status" value="1"/>
</dbReference>
<dbReference type="EMBL" id="QYUL01000009">
    <property type="protein sequence ID" value="RJF76412.1"/>
    <property type="molecule type" value="Genomic_DNA"/>
</dbReference>